<dbReference type="SMART" id="SM00471">
    <property type="entry name" value="HDc"/>
    <property type="match status" value="1"/>
</dbReference>
<dbReference type="Proteomes" id="UP000183090">
    <property type="component" value="Unassembled WGS sequence"/>
</dbReference>
<evidence type="ECO:0000313" key="2">
    <source>
        <dbReference type="EMBL" id="AKG75054.1"/>
    </source>
</evidence>
<dbReference type="Gene3D" id="1.10.3210.10">
    <property type="entry name" value="Hypothetical protein af1432"/>
    <property type="match status" value="1"/>
</dbReference>
<reference evidence="2 4" key="1">
    <citation type="journal article" date="2015" name="Int. J. Syst. Evol. Microbiol.">
        <title>Complete genome sequence of Salinicoccus halodurans H3B36, isolated from the Qaidam Basin in China.</title>
        <authorList>
            <person name="Jiang K."/>
            <person name="Xue Y."/>
            <person name="Ma Y."/>
        </authorList>
    </citation>
    <scope>NUCLEOTIDE SEQUENCE [LARGE SCALE GENOMIC DNA]</scope>
    <source>
        <strain evidence="2 4">H3B36</strain>
    </source>
</reference>
<dbReference type="OrthoDB" id="9803619at2"/>
<reference evidence="4" key="2">
    <citation type="submission" date="2015-04" db="EMBL/GenBank/DDBJ databases">
        <title>Complete genome sequence of Salinicoccus halodurans strain H3B36, isolated from the Qaidam basin of China.</title>
        <authorList>
            <person name="Ma Y."/>
            <person name="Jiang K."/>
            <person name="Xue Y."/>
        </authorList>
    </citation>
    <scope>NUCLEOTIDE SEQUENCE [LARGE SCALE GENOMIC DNA]</scope>
    <source>
        <strain evidence="4">H3B36</strain>
    </source>
</reference>
<reference evidence="3 5" key="3">
    <citation type="submission" date="2016-10" db="EMBL/GenBank/DDBJ databases">
        <authorList>
            <person name="Varghese N."/>
            <person name="Submissions S."/>
        </authorList>
    </citation>
    <scope>NUCLEOTIDE SEQUENCE [LARGE SCALE GENOMIC DNA]</scope>
    <source>
        <strain evidence="3 5">CGMCC 1.6501</strain>
    </source>
</reference>
<dbReference type="GO" id="GO:0008832">
    <property type="term" value="F:dGTPase activity"/>
    <property type="evidence" value="ECO:0007669"/>
    <property type="project" value="TreeGrafter"/>
</dbReference>
<gene>
    <name evidence="2" type="ORF">AAT16_13185</name>
    <name evidence="3" type="ORF">SAMN05216235_0893</name>
</gene>
<dbReference type="FunFam" id="1.10.3210.10:FF:000014">
    <property type="entry name" value="HD domain-containing protein"/>
    <property type="match status" value="1"/>
</dbReference>
<dbReference type="Proteomes" id="UP000034029">
    <property type="component" value="Chromosome"/>
</dbReference>
<dbReference type="EMBL" id="FOTB01000002">
    <property type="protein sequence ID" value="SFK65178.1"/>
    <property type="molecule type" value="Genomic_DNA"/>
</dbReference>
<dbReference type="InterPro" id="IPR003607">
    <property type="entry name" value="HD/PDEase_dom"/>
</dbReference>
<keyword evidence="4" id="KW-1185">Reference proteome</keyword>
<dbReference type="PANTHER" id="PTHR11373:SF4">
    <property type="entry name" value="DEOXYNUCLEOSIDE TRIPHOSPHATE TRIPHOSPHOHYDROLASE SAMHD1"/>
    <property type="match status" value="1"/>
</dbReference>
<dbReference type="CDD" id="cd00077">
    <property type="entry name" value="HDc"/>
    <property type="match status" value="1"/>
</dbReference>
<dbReference type="InterPro" id="IPR045509">
    <property type="entry name" value="HD_assoc_2"/>
</dbReference>
<dbReference type="GO" id="GO:0006203">
    <property type="term" value="P:dGTP catabolic process"/>
    <property type="evidence" value="ECO:0007669"/>
    <property type="project" value="TreeGrafter"/>
</dbReference>
<sequence length="433" mass="51155">MTISEYSSKQLVEEKVFKDPVHRYIHVRDQVIWDLIKTKEFQRLRRIKQLGTLYLAFHSAEHSRFNHSLGVYEIVRRMVVNFQEFEEWNNDDRLLALCAALLHDLGHGPFSHCFETIFDTDHEEFTRKIILGNTEVNAVLKKVSIDFPLEVAQVIDKTHENKLVISMISSQIDADRMDYLQRDSYYTGVSYGNFDMERILRVMRPSKDEVIIKDSGMHAVEDYLMSRYQMYWQIYFHPVSRGGEVLLNLALRRAKYLYEDGYVFKQAPKYFIPFFDGTLTVYDYLRLDEMVVNFYLQEWIHEDDAVLSDLSHRFVNRDLFKYLPFDGSIITITEIEELFRKGGVDPEYYFFSDSYSDLPYDYDRPGSKSNRKPIHLQKKNGDLKEISSQSAIIHSITGMHRMDSKLYYPKEKILQIEDPEVKGQIINLLNELA</sequence>
<evidence type="ECO:0000313" key="3">
    <source>
        <dbReference type="EMBL" id="SFK65178.1"/>
    </source>
</evidence>
<dbReference type="InterPro" id="IPR006674">
    <property type="entry name" value="HD_domain"/>
</dbReference>
<feature type="domain" description="HD" evidence="1">
    <location>
        <begin position="64"/>
        <end position="180"/>
    </location>
</feature>
<dbReference type="SUPFAM" id="SSF109604">
    <property type="entry name" value="HD-domain/PDEase-like"/>
    <property type="match status" value="1"/>
</dbReference>
<dbReference type="EMBL" id="CP011366">
    <property type="protein sequence ID" value="AKG75054.1"/>
    <property type="molecule type" value="Genomic_DNA"/>
</dbReference>
<dbReference type="RefSeq" id="WP_046791231.1">
    <property type="nucleotide sequence ID" value="NZ_CP011366.1"/>
</dbReference>
<dbReference type="PROSITE" id="PS51831">
    <property type="entry name" value="HD"/>
    <property type="match status" value="1"/>
</dbReference>
<dbReference type="Pfam" id="PF19276">
    <property type="entry name" value="HD_assoc_2"/>
    <property type="match status" value="1"/>
</dbReference>
<accession>A0A0F7HPF2</accession>
<organism evidence="3 5">
    <name type="scientific">Salinicoccus halodurans</name>
    <dbReference type="NCBI Taxonomy" id="407035"/>
    <lineage>
        <taxon>Bacteria</taxon>
        <taxon>Bacillati</taxon>
        <taxon>Bacillota</taxon>
        <taxon>Bacilli</taxon>
        <taxon>Bacillales</taxon>
        <taxon>Staphylococcaceae</taxon>
        <taxon>Salinicoccus</taxon>
    </lineage>
</organism>
<protein>
    <recommendedName>
        <fullName evidence="1">HD domain-containing protein</fullName>
    </recommendedName>
</protein>
<proteinExistence type="predicted"/>
<dbReference type="KEGG" id="shv:AAT16_13185"/>
<dbReference type="PANTHER" id="PTHR11373">
    <property type="entry name" value="DEOXYNUCLEOSIDE TRIPHOSPHATE TRIPHOSPHOHYDROLASE"/>
    <property type="match status" value="1"/>
</dbReference>
<evidence type="ECO:0000313" key="4">
    <source>
        <dbReference type="Proteomes" id="UP000034029"/>
    </source>
</evidence>
<evidence type="ECO:0000313" key="5">
    <source>
        <dbReference type="Proteomes" id="UP000183090"/>
    </source>
</evidence>
<evidence type="ECO:0000259" key="1">
    <source>
        <dbReference type="PROSITE" id="PS51831"/>
    </source>
</evidence>
<dbReference type="Pfam" id="PF01966">
    <property type="entry name" value="HD"/>
    <property type="match status" value="1"/>
</dbReference>
<dbReference type="InterPro" id="IPR050135">
    <property type="entry name" value="dGTPase-like"/>
</dbReference>
<dbReference type="AlphaFoldDB" id="A0A0F7HPF2"/>
<name>A0A0F7HPF2_9STAP</name>